<dbReference type="Proteomes" id="UP000281406">
    <property type="component" value="Unassembled WGS sequence"/>
</dbReference>
<dbReference type="SUPFAM" id="SSF47220">
    <property type="entry name" value="alpha-catenin/vinculin-like"/>
    <property type="match status" value="1"/>
</dbReference>
<evidence type="ECO:0000256" key="4">
    <source>
        <dbReference type="ARBA" id="ARBA00022490"/>
    </source>
</evidence>
<comment type="similarity">
    <text evidence="3 11">Belongs to the TTC30/dfy-1/fleer family.</text>
</comment>
<dbReference type="InterPro" id="IPR036723">
    <property type="entry name" value="Alpha-catenin/vinculin-like_sf"/>
</dbReference>
<dbReference type="Pfam" id="PF13174">
    <property type="entry name" value="TPR_6"/>
    <property type="match status" value="1"/>
</dbReference>
<dbReference type="GO" id="GO:0007155">
    <property type="term" value="P:cell adhesion"/>
    <property type="evidence" value="ECO:0007669"/>
    <property type="project" value="InterPro"/>
</dbReference>
<dbReference type="InterPro" id="IPR019734">
    <property type="entry name" value="TPR_rpt"/>
</dbReference>
<keyword evidence="12" id="KW-0175">Coiled coil</keyword>
<evidence type="ECO:0000256" key="2">
    <source>
        <dbReference type="ARBA" id="ARBA00004496"/>
    </source>
</evidence>
<evidence type="ECO:0000256" key="1">
    <source>
        <dbReference type="ARBA" id="ARBA00004138"/>
    </source>
</evidence>
<reference evidence="13 14" key="1">
    <citation type="submission" date="2018-10" db="EMBL/GenBank/DDBJ databases">
        <title>Genome assembly for a Yunnan-Guizhou Plateau 3E fish, Anabarilius grahami (Regan), and its evolutionary and genetic applications.</title>
        <authorList>
            <person name="Jiang W."/>
        </authorList>
    </citation>
    <scope>NUCLEOTIDE SEQUENCE [LARGE SCALE GENOMIC DNA]</scope>
    <source>
        <strain evidence="13">AG-KIZ</strain>
        <tissue evidence="13">Muscle</tissue>
    </source>
</reference>
<evidence type="ECO:0000256" key="3">
    <source>
        <dbReference type="ARBA" id="ARBA00009522"/>
    </source>
</evidence>
<evidence type="ECO:0000256" key="11">
    <source>
        <dbReference type="RuleBase" id="RU367070"/>
    </source>
</evidence>
<dbReference type="PANTHER" id="PTHR20931:SF0">
    <property type="entry name" value="TETRATRICOPEPTIDE REPEAT PROTEIN 30"/>
    <property type="match status" value="1"/>
</dbReference>
<dbReference type="GO" id="GO:0005879">
    <property type="term" value="C:axonemal microtubule"/>
    <property type="evidence" value="ECO:0007669"/>
    <property type="project" value="UniProtKB-UniRule"/>
</dbReference>
<evidence type="ECO:0000256" key="9">
    <source>
        <dbReference type="ARBA" id="ARBA00023273"/>
    </source>
</evidence>
<comment type="caution">
    <text evidence="13">The sequence shown here is derived from an EMBL/GenBank/DDBJ whole genome shotgun (WGS) entry which is preliminary data.</text>
</comment>
<evidence type="ECO:0000256" key="7">
    <source>
        <dbReference type="ARBA" id="ARBA00022803"/>
    </source>
</evidence>
<dbReference type="FunFam" id="1.25.40.10:FF:000211">
    <property type="entry name" value="tetratricopeptide repeat protein 30B"/>
    <property type="match status" value="1"/>
</dbReference>
<keyword evidence="4" id="KW-0963">Cytoplasm</keyword>
<comment type="function">
    <text evidence="11">Required for polyglutamylation of axonemal tubulin. Plays a role in anterograde intraflagellar transport (IFT), the process by which cilia precursors are transported from the base of the cilium to the site of their incorporation at the tip.</text>
</comment>
<comment type="subcellular location">
    <subcellularLocation>
        <location evidence="1 11">Cell projection</location>
        <location evidence="1 11">Cilium</location>
    </subcellularLocation>
    <subcellularLocation>
        <location evidence="2">Cytoplasm</location>
    </subcellularLocation>
</comment>
<sequence length="613" mass="71108">MPLTTIKDGEYTATVYKMIKEGRYGDAIHILSKEHQKHTKSRAALSLLGYCYYHMQDFTNAAECYEQLTQLHPEVEDYKLYYAQSLYGACAFPEAMKATFLLDNTTSHTKMVKLQAAIKYGEEDFSGAKTLVELLPQDDPDYDVDLGCLLYKEGEYEEACKKFMSSMNVLGYQPDLAYNIALCYYSLKQYASALKYIAEIIERGIREHPELSIGMTTEGIDVRSVGNTLALHETALIEAFNLKAAIEYQLKNYAAAQEALTDMPPRSEEELDPVTLHNQALMNMDTKPTEGFEKLAFLLQQNPFPPVTFGNLLLLYCKYEYFDLAADVLAENAHLTYKFLTPYLYEFLDAMITCQTAPEEAFRKFDEIAGKLTEQLRKVTKQVQEARHNRDDESLKKYVQDYDEVLERYIPVLMAQAKIYWNRENYSMVEKIFHKSLEFCNEHDTWKLNVAHVLFMQDNKYKEAIGFYEPIVKKHYENILNVSAIVLANLCVSYIMTSQNEEAEELMRKIEKEEEQISYEEPDKKLGTDTWFYAKRCFLSLLENMAKHMIMLRDSVVQECIQFLEHCELYGKDVPAIIEQPLEEDRMHIGKNTVTYESRLIKALFHEVTGWNE</sequence>
<accession>A0A3N0Y2J6</accession>
<dbReference type="AlphaFoldDB" id="A0A3N0Y2J6"/>
<evidence type="ECO:0000256" key="12">
    <source>
        <dbReference type="SAM" id="Coils"/>
    </source>
</evidence>
<name>A0A3N0Y2J6_ANAGA</name>
<dbReference type="PROSITE" id="PS50005">
    <property type="entry name" value="TPR"/>
    <property type="match status" value="1"/>
</dbReference>
<dbReference type="InterPro" id="IPR039941">
    <property type="entry name" value="TT30"/>
</dbReference>
<keyword evidence="9 11" id="KW-0966">Cell projection</keyword>
<keyword evidence="8 11" id="KW-0969">Cilium</keyword>
<dbReference type="OrthoDB" id="10249577at2759"/>
<dbReference type="FunFam" id="1.25.40.10:FF:000186">
    <property type="entry name" value="Tetratricopeptide repeat domain 30A"/>
    <property type="match status" value="1"/>
</dbReference>
<proteinExistence type="inferred from homology"/>
<dbReference type="Pfam" id="PF07719">
    <property type="entry name" value="TPR_2"/>
    <property type="match status" value="1"/>
</dbReference>
<evidence type="ECO:0000313" key="14">
    <source>
        <dbReference type="Proteomes" id="UP000281406"/>
    </source>
</evidence>
<dbReference type="SMART" id="SM00028">
    <property type="entry name" value="TPR"/>
    <property type="match status" value="3"/>
</dbReference>
<evidence type="ECO:0000256" key="8">
    <source>
        <dbReference type="ARBA" id="ARBA00023069"/>
    </source>
</evidence>
<dbReference type="Gene3D" id="1.25.40.10">
    <property type="entry name" value="Tetratricopeptide repeat domain"/>
    <property type="match status" value="3"/>
</dbReference>
<dbReference type="InterPro" id="IPR013105">
    <property type="entry name" value="TPR_2"/>
</dbReference>
<keyword evidence="6 11" id="KW-0970">Cilium biogenesis/degradation</keyword>
<evidence type="ECO:0000313" key="13">
    <source>
        <dbReference type="EMBL" id="ROL28005.1"/>
    </source>
</evidence>
<dbReference type="GO" id="GO:0120170">
    <property type="term" value="F:intraciliary transport particle B binding"/>
    <property type="evidence" value="ECO:0007669"/>
    <property type="project" value="TreeGrafter"/>
</dbReference>
<protein>
    <recommendedName>
        <fullName evidence="11">Tetratricopeptide repeat protein 30</fullName>
    </recommendedName>
</protein>
<dbReference type="GO" id="GO:0030992">
    <property type="term" value="C:intraciliary transport particle B"/>
    <property type="evidence" value="ECO:0007669"/>
    <property type="project" value="TreeGrafter"/>
</dbReference>
<dbReference type="InterPro" id="IPR011990">
    <property type="entry name" value="TPR-like_helical_dom_sf"/>
</dbReference>
<dbReference type="EMBL" id="RJVU01053643">
    <property type="protein sequence ID" value="ROL28005.1"/>
    <property type="molecule type" value="Genomic_DNA"/>
</dbReference>
<feature type="coiled-coil region" evidence="12">
    <location>
        <begin position="369"/>
        <end position="396"/>
    </location>
</feature>
<keyword evidence="14" id="KW-1185">Reference proteome</keyword>
<dbReference type="GO" id="GO:0042073">
    <property type="term" value="P:intraciliary transport"/>
    <property type="evidence" value="ECO:0007669"/>
    <property type="project" value="UniProtKB-UniRule"/>
</dbReference>
<dbReference type="SUPFAM" id="SSF48452">
    <property type="entry name" value="TPR-like"/>
    <property type="match status" value="2"/>
</dbReference>
<dbReference type="GO" id="GO:0051015">
    <property type="term" value="F:actin filament binding"/>
    <property type="evidence" value="ECO:0007669"/>
    <property type="project" value="InterPro"/>
</dbReference>
<evidence type="ECO:0000256" key="10">
    <source>
        <dbReference type="PROSITE-ProRule" id="PRU00339"/>
    </source>
</evidence>
<gene>
    <name evidence="13" type="ORF">DPX16_11135</name>
</gene>
<keyword evidence="7 10" id="KW-0802">TPR repeat</keyword>
<evidence type="ECO:0000256" key="6">
    <source>
        <dbReference type="ARBA" id="ARBA00022794"/>
    </source>
</evidence>
<dbReference type="PANTHER" id="PTHR20931">
    <property type="entry name" value="TETRATRICOPEPTIDE REPEAT PROTEIN 30"/>
    <property type="match status" value="1"/>
</dbReference>
<organism evidence="13 14">
    <name type="scientific">Anabarilius grahami</name>
    <name type="common">Kanglang fish</name>
    <name type="synonym">Barilius grahami</name>
    <dbReference type="NCBI Taxonomy" id="495550"/>
    <lineage>
        <taxon>Eukaryota</taxon>
        <taxon>Metazoa</taxon>
        <taxon>Chordata</taxon>
        <taxon>Craniata</taxon>
        <taxon>Vertebrata</taxon>
        <taxon>Euteleostomi</taxon>
        <taxon>Actinopterygii</taxon>
        <taxon>Neopterygii</taxon>
        <taxon>Teleostei</taxon>
        <taxon>Ostariophysi</taxon>
        <taxon>Cypriniformes</taxon>
        <taxon>Xenocyprididae</taxon>
        <taxon>Xenocypridinae</taxon>
        <taxon>Xenocypridinae incertae sedis</taxon>
        <taxon>Anabarilius</taxon>
    </lineage>
</organism>
<evidence type="ECO:0000256" key="5">
    <source>
        <dbReference type="ARBA" id="ARBA00022737"/>
    </source>
</evidence>
<keyword evidence="5" id="KW-0677">Repeat</keyword>
<feature type="repeat" description="TPR" evidence="10">
    <location>
        <begin position="42"/>
        <end position="75"/>
    </location>
</feature>